<keyword evidence="3" id="KW-1185">Reference proteome</keyword>
<dbReference type="EMBL" id="MH426724">
    <property type="protein sequence ID" value="AXF51285.1"/>
    <property type="molecule type" value="Genomic_DNA"/>
</dbReference>
<proteinExistence type="predicted"/>
<dbReference type="Proteomes" id="UP000258581">
    <property type="component" value="Segment"/>
</dbReference>
<evidence type="ECO:0000313" key="3">
    <source>
        <dbReference type="Proteomes" id="UP000258581"/>
    </source>
</evidence>
<accession>A0A345BLG4</accession>
<evidence type="ECO:0000313" key="2">
    <source>
        <dbReference type="EMBL" id="AXF51285.1"/>
    </source>
</evidence>
<gene>
    <name evidence="2" type="ORF">WELLINGTON_156</name>
</gene>
<feature type="region of interest" description="Disordered" evidence="1">
    <location>
        <begin position="368"/>
        <end position="391"/>
    </location>
</feature>
<reference evidence="3" key="1">
    <citation type="submission" date="2018-06" db="EMBL/GenBank/DDBJ databases">
        <authorList>
            <person name="Sharma R."/>
            <person name="James B."/>
            <person name="Berg J.A."/>
            <person name="Breakwell D.P."/>
            <person name="Hope S."/>
            <person name="Grose J.H."/>
        </authorList>
    </citation>
    <scope>NUCLEOTIDE SEQUENCE [LARGE SCALE GENOMIC DNA]</scope>
</reference>
<name>A0A345BLG4_9CAUD</name>
<sequence length="391" mass="44368">MLKPRKTRKNRAQITFREDGGTTYYSPNCKPLKHTKEQIDTLAKIVLQRPASIWYGLRAIQGHNNRPDYPYHALRAMSEKEWNFHWQWKALSRAAHVDQVEQCALRDEVNPLDWSWQPEFLQNLDYLTRKASLTDYLIGFDPGRPEGSAMAMVVKGRQPGLFSADAIRTGKSDWQLHAAIAQGPDAVKELIAQRLAKLPDTEMPLNRERWAGLIDENQPVAKASRMPLPAGRLKMSREFVVSENSLERGGFEHTVGGNKPIGVHLKQSVPVLNNPELVGVDPYSPDLTTEQKAAIVAEAKINSAYFFSILRNPAPDGSRTTPFTDVEKQEIQLHYEYHHPYHNLDVSTKYYFPVIPSDEVFAFPGRGMTPFTPQHDPDHLNLPLGSKLEDE</sequence>
<protein>
    <submittedName>
        <fullName evidence="2">Putative terminase large subunit</fullName>
    </submittedName>
</protein>
<organism evidence="2 3">
    <name type="scientific">Erwinia phage Wellington</name>
    <dbReference type="NCBI Taxonomy" id="2267653"/>
    <lineage>
        <taxon>Viruses</taxon>
        <taxon>Duplodnaviria</taxon>
        <taxon>Heunggongvirae</taxon>
        <taxon>Uroviricota</taxon>
        <taxon>Caudoviricetes</taxon>
        <taxon>Chimalliviridae</taxon>
        <taxon>Wellingtonvirus</taxon>
        <taxon>Wellingtonvirus wellington</taxon>
    </lineage>
</organism>
<evidence type="ECO:0000256" key="1">
    <source>
        <dbReference type="SAM" id="MobiDB-lite"/>
    </source>
</evidence>